<dbReference type="InterPro" id="IPR001434">
    <property type="entry name" value="OmcB-like_DUF11"/>
</dbReference>
<dbReference type="InterPro" id="IPR047589">
    <property type="entry name" value="DUF11_rpt"/>
</dbReference>
<dbReference type="RefSeq" id="WP_119315316.1">
    <property type="nucleotide sequence ID" value="NZ_QXDL01000091.1"/>
</dbReference>
<sequence>MKRLLSVFGILFALGLGAAQGTPAGTSIQNQASATYLDSANQSRTTTSNQVVTVVQQVYAFTITPDGTTAAPGQTRNALPGAQVIFAYTVANTGNGDDTISLATAQASSGDNFDLSAVSIVRDDNCDGTVDPGEPTVTSVALTRSAPGSQACVLVLGTIPAGQADGTTALVNLQGTSTGGGTDANNWAQAVAKTAAALDVTKSASPSGTVSPGSSITYTVSGQNRGGSAASGVSVSGLAGTGILVADPVPVGLTVNSLPAGTAGAGTVQVVKSTDEGATWSALVAGNLPLTGADADSDNVPDVLVGMYVSGSGAFFPQNASYTFSFSAAVPANAAQGTVYRNTATVRYSDGSAQTLTSNTTTNTVGASYGVVVGPLSFPAGGASGTYASGSYTITRSGDSQSVASVYSGTKVVFRHTLRNDANTADSFNLARSAPPSGWVCALTQTDGTPISGPVGPFAAGATFDFQLECTVPASSVGTLPLNLTVSATSVSDSSKTDSTTDTVTAVAAGYALDLAAHGNAGDGNAANDNPAPQSTNPGSTLNLPFDVRNTGQVADTYNFSASVPSGWGITYYPDADCDGLMDSPLPAPVTSSGLTNPATTKCFIAVLSVPAGAAPGANPVSVTATSTTVANGLDGVAGNADDVRDTISTTVTVNEVRALVFDPDRAGTVTTPGTIVYTHNLINNGNASATVSIPAFTSAYGWTYQFSTDGGATWAGSVSGLTVPAGGTPVVVQVRVIVPGGEPVGRSEAATLTATATYPSSNTASDGVTDTTTVIAGDLRLEKSGVSYVGDAETTVRSGTAAVAYPGDRIVYTVTATNIGTGNLSFVRISDPLPAYTTFISVSASASGVSGTVLYSTDGSTWSATAPSSLPTAGVIYVGVDTNGDNTISAADVLPPAAQVVIVFKVRVQ</sequence>
<dbReference type="AlphaFoldDB" id="A0A399EIJ6"/>
<feature type="chain" id="PRO_5017267738" description="DUF11 domain-containing protein" evidence="2">
    <location>
        <begin position="19"/>
        <end position="910"/>
    </location>
</feature>
<name>A0A399EIJ6_9DEIN</name>
<feature type="compositionally biased region" description="Polar residues" evidence="1">
    <location>
        <begin position="534"/>
        <end position="543"/>
    </location>
</feature>
<evidence type="ECO:0000313" key="5">
    <source>
        <dbReference type="Proteomes" id="UP000265715"/>
    </source>
</evidence>
<gene>
    <name evidence="4" type="ORF">Mterra_02262</name>
</gene>
<dbReference type="Pfam" id="PF01345">
    <property type="entry name" value="DUF11"/>
    <property type="match status" value="1"/>
</dbReference>
<dbReference type="InterPro" id="IPR036278">
    <property type="entry name" value="Sialidase_sf"/>
</dbReference>
<feature type="signal peptide" evidence="2">
    <location>
        <begin position="1"/>
        <end position="18"/>
    </location>
</feature>
<evidence type="ECO:0000313" key="4">
    <source>
        <dbReference type="EMBL" id="RIH83486.1"/>
    </source>
</evidence>
<dbReference type="EMBL" id="QXDL01000091">
    <property type="protein sequence ID" value="RIH83486.1"/>
    <property type="molecule type" value="Genomic_DNA"/>
</dbReference>
<evidence type="ECO:0000256" key="1">
    <source>
        <dbReference type="SAM" id="MobiDB-lite"/>
    </source>
</evidence>
<protein>
    <recommendedName>
        <fullName evidence="3">DUF11 domain-containing protein</fullName>
    </recommendedName>
</protein>
<dbReference type="Proteomes" id="UP000265715">
    <property type="component" value="Unassembled WGS sequence"/>
</dbReference>
<dbReference type="SUPFAM" id="SSF50939">
    <property type="entry name" value="Sialidases"/>
    <property type="match status" value="1"/>
</dbReference>
<comment type="caution">
    <text evidence="4">The sequence shown here is derived from an EMBL/GenBank/DDBJ whole genome shotgun (WGS) entry which is preliminary data.</text>
</comment>
<accession>A0A399EIJ6</accession>
<proteinExistence type="predicted"/>
<dbReference type="OrthoDB" id="28777at2"/>
<evidence type="ECO:0000259" key="3">
    <source>
        <dbReference type="Pfam" id="PF01345"/>
    </source>
</evidence>
<evidence type="ECO:0000256" key="2">
    <source>
        <dbReference type="SAM" id="SignalP"/>
    </source>
</evidence>
<feature type="compositionally biased region" description="Low complexity" evidence="1">
    <location>
        <begin position="522"/>
        <end position="533"/>
    </location>
</feature>
<organism evidence="4 5">
    <name type="scientific">Calidithermus terrae</name>
    <dbReference type="NCBI Taxonomy" id="1408545"/>
    <lineage>
        <taxon>Bacteria</taxon>
        <taxon>Thermotogati</taxon>
        <taxon>Deinococcota</taxon>
        <taxon>Deinococci</taxon>
        <taxon>Thermales</taxon>
        <taxon>Thermaceae</taxon>
        <taxon>Calidithermus</taxon>
    </lineage>
</organism>
<dbReference type="NCBIfam" id="TIGR01451">
    <property type="entry name" value="B_ant_repeat"/>
    <property type="match status" value="1"/>
</dbReference>
<feature type="domain" description="DUF11" evidence="3">
    <location>
        <begin position="803"/>
        <end position="866"/>
    </location>
</feature>
<keyword evidence="5" id="KW-1185">Reference proteome</keyword>
<reference evidence="4 5" key="1">
    <citation type="submission" date="2018-08" db="EMBL/GenBank/DDBJ databases">
        <title>Meiothermus terrae DSM 26712 genome sequencing project.</title>
        <authorList>
            <person name="Da Costa M.S."/>
            <person name="Albuquerque L."/>
            <person name="Raposo P."/>
            <person name="Froufe H.J.C."/>
            <person name="Barroso C.S."/>
            <person name="Egas C."/>
        </authorList>
    </citation>
    <scope>NUCLEOTIDE SEQUENCE [LARGE SCALE GENOMIC DNA]</scope>
    <source>
        <strain evidence="4 5">DSM 26712</strain>
    </source>
</reference>
<keyword evidence="2" id="KW-0732">Signal</keyword>
<feature type="region of interest" description="Disordered" evidence="1">
    <location>
        <begin position="522"/>
        <end position="543"/>
    </location>
</feature>